<dbReference type="EMBL" id="LCDF01000018">
    <property type="protein sequence ID" value="KKS47238.1"/>
    <property type="molecule type" value="Genomic_DNA"/>
</dbReference>
<dbReference type="PANTHER" id="PTHR46246">
    <property type="entry name" value="GUANOSINE-3',5'-BIS(DIPHOSPHATE) 3'-PYROPHOSPHOHYDROLASE MESH1"/>
    <property type="match status" value="1"/>
</dbReference>
<dbReference type="Gene3D" id="1.10.3210.10">
    <property type="entry name" value="Hypothetical protein af1432"/>
    <property type="match status" value="1"/>
</dbReference>
<dbReference type="Proteomes" id="UP000034036">
    <property type="component" value="Unassembled WGS sequence"/>
</dbReference>
<dbReference type="GO" id="GO:0008893">
    <property type="term" value="F:guanosine-3',5'-bis(diphosphate) 3'-diphosphatase activity"/>
    <property type="evidence" value="ECO:0007669"/>
    <property type="project" value="TreeGrafter"/>
</dbReference>
<dbReference type="InterPro" id="IPR052194">
    <property type="entry name" value="MESH1"/>
</dbReference>
<reference evidence="1 2" key="1">
    <citation type="journal article" date="2015" name="Nature">
        <title>rRNA introns, odd ribosomes, and small enigmatic genomes across a large radiation of phyla.</title>
        <authorList>
            <person name="Brown C.T."/>
            <person name="Hug L.A."/>
            <person name="Thomas B.C."/>
            <person name="Sharon I."/>
            <person name="Castelle C.J."/>
            <person name="Singh A."/>
            <person name="Wilkins M.J."/>
            <person name="Williams K.H."/>
            <person name="Banfield J.F."/>
        </authorList>
    </citation>
    <scope>NUCLEOTIDE SEQUENCE [LARGE SCALE GENOMIC DNA]</scope>
</reference>
<dbReference type="STRING" id="1618659.UV11_C0018G0009"/>
<dbReference type="Pfam" id="PF13328">
    <property type="entry name" value="HD_4"/>
    <property type="match status" value="1"/>
</dbReference>
<dbReference type="PANTHER" id="PTHR46246:SF1">
    <property type="entry name" value="GUANOSINE-3',5'-BIS(DIPHOSPHATE) 3'-PYROPHOSPHOHYDROLASE MESH1"/>
    <property type="match status" value="1"/>
</dbReference>
<organism evidence="1 2">
    <name type="scientific">Candidatus Giovannonibacteria bacterium GW2011_GWF2_42_19</name>
    <dbReference type="NCBI Taxonomy" id="1618659"/>
    <lineage>
        <taxon>Bacteria</taxon>
        <taxon>Candidatus Giovannoniibacteriota</taxon>
    </lineage>
</organism>
<sequence length="202" mass="22848">MDSQFDIGLLMKSIKIMDIITKAKELAEQAHKDHVRNDETKTPYILHLAEVVELVTESGGSEEEIVAGWLHDVVEDTPTTIADIHREFGDQVGEMVAGLTDLPEWLTLTLQERKLKQAERVAHESASVKRVKLADQVSNIQIVGMGNLNFVMAENYAYLDTARKIAEVCQGISPYLDKLFIERYNAALKNLKDIEEKRNREV</sequence>
<evidence type="ECO:0008006" key="3">
    <source>
        <dbReference type="Google" id="ProtNLM"/>
    </source>
</evidence>
<accession>A0A0G1CC75</accession>
<proteinExistence type="predicted"/>
<evidence type="ECO:0000313" key="1">
    <source>
        <dbReference type="EMBL" id="KKS47238.1"/>
    </source>
</evidence>
<dbReference type="AlphaFoldDB" id="A0A0G1CC75"/>
<protein>
    <recommendedName>
        <fullName evidence="3">Metal dependent phosphohydrolase</fullName>
    </recommendedName>
</protein>
<name>A0A0G1CC75_9BACT</name>
<comment type="caution">
    <text evidence="1">The sequence shown here is derived from an EMBL/GenBank/DDBJ whole genome shotgun (WGS) entry which is preliminary data.</text>
</comment>
<evidence type="ECO:0000313" key="2">
    <source>
        <dbReference type="Proteomes" id="UP000034036"/>
    </source>
</evidence>
<gene>
    <name evidence="1" type="ORF">UV11_C0018G0009</name>
</gene>
<dbReference type="SUPFAM" id="SSF109604">
    <property type="entry name" value="HD-domain/PDEase-like"/>
    <property type="match status" value="1"/>
</dbReference>